<evidence type="ECO:0000256" key="1">
    <source>
        <dbReference type="SAM" id="Phobius"/>
    </source>
</evidence>
<name>A0ABU1Q4K9_9PSEU</name>
<dbReference type="Proteomes" id="UP001268819">
    <property type="component" value="Unassembled WGS sequence"/>
</dbReference>
<dbReference type="PROSITE" id="PS51257">
    <property type="entry name" value="PROKAR_LIPOPROTEIN"/>
    <property type="match status" value="1"/>
</dbReference>
<evidence type="ECO:0000313" key="3">
    <source>
        <dbReference type="Proteomes" id="UP001268819"/>
    </source>
</evidence>
<keyword evidence="3" id="KW-1185">Reference proteome</keyword>
<keyword evidence="1" id="KW-0472">Membrane</keyword>
<organism evidence="2 3">
    <name type="scientific">Saccharothrix longispora</name>
    <dbReference type="NCBI Taxonomy" id="33920"/>
    <lineage>
        <taxon>Bacteria</taxon>
        <taxon>Bacillati</taxon>
        <taxon>Actinomycetota</taxon>
        <taxon>Actinomycetes</taxon>
        <taxon>Pseudonocardiales</taxon>
        <taxon>Pseudonocardiaceae</taxon>
        <taxon>Saccharothrix</taxon>
    </lineage>
</organism>
<keyword evidence="1" id="KW-0812">Transmembrane</keyword>
<proteinExistence type="predicted"/>
<keyword evidence="1" id="KW-1133">Transmembrane helix</keyword>
<sequence length="181" mass="19383">MRPLPVPAALVAWASVVVGPTAWWSVGLACVPVSVVALVALLPVRVTAWQVASAADADDVVHAGQFTDVAQRRRAGRLCADFDLVRDLEPRRVAHVERLLWGALAGLRGSLVVREALRVAENRPGLATAVAETTRELADLDARVDRFAAALRVLAEESTAPECDDRTLDSALRRVAALDPI</sequence>
<dbReference type="RefSeq" id="WP_310311572.1">
    <property type="nucleotide sequence ID" value="NZ_BAAAXB010000001.1"/>
</dbReference>
<reference evidence="2 3" key="1">
    <citation type="submission" date="2023-07" db="EMBL/GenBank/DDBJ databases">
        <title>Sequencing the genomes of 1000 actinobacteria strains.</title>
        <authorList>
            <person name="Klenk H.-P."/>
        </authorList>
    </citation>
    <scope>NUCLEOTIDE SEQUENCE [LARGE SCALE GENOMIC DNA]</scope>
    <source>
        <strain evidence="2 3">DSM 43749</strain>
    </source>
</reference>
<dbReference type="EMBL" id="JAVDSG010000001">
    <property type="protein sequence ID" value="MDR6597837.1"/>
    <property type="molecule type" value="Genomic_DNA"/>
</dbReference>
<comment type="caution">
    <text evidence="2">The sequence shown here is derived from an EMBL/GenBank/DDBJ whole genome shotgun (WGS) entry which is preliminary data.</text>
</comment>
<evidence type="ECO:0000313" key="2">
    <source>
        <dbReference type="EMBL" id="MDR6597837.1"/>
    </source>
</evidence>
<feature type="transmembrane region" description="Helical" evidence="1">
    <location>
        <begin position="24"/>
        <end position="44"/>
    </location>
</feature>
<protein>
    <submittedName>
        <fullName evidence="2">Uncharacterized protein</fullName>
    </submittedName>
</protein>
<gene>
    <name evidence="2" type="ORF">J2S66_006221</name>
</gene>
<accession>A0ABU1Q4K9</accession>